<gene>
    <name evidence="2" type="ORF">EXU32_12810</name>
</gene>
<evidence type="ECO:0000313" key="3">
    <source>
        <dbReference type="Proteomes" id="UP000290408"/>
    </source>
</evidence>
<proteinExistence type="predicted"/>
<dbReference type="OrthoDB" id="4862889at2"/>
<sequence>MDSHDPRPAPWRVDLEWLWGTDLEGPVASLRLRVDHDDAAVASAAVARFLDDLPADDQGMRGRGGWAAIPRPELAGATSRVLDLVSGGEDVADGLQEAAEAAFESLSTTPAIRLQWEQLPLASTGQQGELTESDVSLPVAVPVVDSLFDMPQLEPRVPRPSPHRGRNRETWRRRVTVEVTILDAAAVARGAKEAERNTVDLGPVPDGEAVGPAPEEAPGSPVDTIAGLIWATDGQHDLMEAGAFRIMEITSEVADKSSNRGVITWSSTVKLTHVERLRELASRTHPADGALIADDLEVAWNHAADPYAPIRWVPGIAWRPLTVAVEHLPARPRRFRSDRG</sequence>
<keyword evidence="3" id="KW-1185">Reference proteome</keyword>
<name>A0A4P6MTF5_9MICO</name>
<dbReference type="AlphaFoldDB" id="A0A4P6MTF5"/>
<dbReference type="KEGG" id="jli:EXU32_12810"/>
<dbReference type="EMBL" id="CP036164">
    <property type="protein sequence ID" value="QBF47051.1"/>
    <property type="molecule type" value="Genomic_DNA"/>
</dbReference>
<reference evidence="2 3" key="1">
    <citation type="submission" date="2019-02" db="EMBL/GenBank/DDBJ databases">
        <title>Genomic data mining of an Antarctic deep-sea actinobacterium, Janibacterlimosus P3-3-X1.</title>
        <authorList>
            <person name="Liao L."/>
            <person name="Chen B."/>
        </authorList>
    </citation>
    <scope>NUCLEOTIDE SEQUENCE [LARGE SCALE GENOMIC DNA]</scope>
    <source>
        <strain evidence="2 3">P3-3-X1</strain>
    </source>
</reference>
<dbReference type="RefSeq" id="WP_130630254.1">
    <property type="nucleotide sequence ID" value="NZ_CP036164.1"/>
</dbReference>
<accession>A0A4P6MTF5</accession>
<protein>
    <submittedName>
        <fullName evidence="2">Uncharacterized protein</fullName>
    </submittedName>
</protein>
<dbReference type="Proteomes" id="UP000290408">
    <property type="component" value="Chromosome"/>
</dbReference>
<organism evidence="2 3">
    <name type="scientific">Janibacter limosus</name>
    <dbReference type="NCBI Taxonomy" id="53458"/>
    <lineage>
        <taxon>Bacteria</taxon>
        <taxon>Bacillati</taxon>
        <taxon>Actinomycetota</taxon>
        <taxon>Actinomycetes</taxon>
        <taxon>Micrococcales</taxon>
        <taxon>Intrasporangiaceae</taxon>
        <taxon>Janibacter</taxon>
    </lineage>
</organism>
<feature type="region of interest" description="Disordered" evidence="1">
    <location>
        <begin position="193"/>
        <end position="219"/>
    </location>
</feature>
<evidence type="ECO:0000256" key="1">
    <source>
        <dbReference type="SAM" id="MobiDB-lite"/>
    </source>
</evidence>
<evidence type="ECO:0000313" key="2">
    <source>
        <dbReference type="EMBL" id="QBF47051.1"/>
    </source>
</evidence>